<dbReference type="SMART" id="SM00385">
    <property type="entry name" value="CYCLIN"/>
    <property type="match status" value="2"/>
</dbReference>
<dbReference type="Proteomes" id="UP000813462">
    <property type="component" value="Unassembled WGS sequence"/>
</dbReference>
<dbReference type="PROSITE" id="PS00292">
    <property type="entry name" value="CYCLINS"/>
    <property type="match status" value="1"/>
</dbReference>
<comment type="similarity">
    <text evidence="1">Belongs to the cyclin family. Cyclin AB subfamily.</text>
</comment>
<feature type="domain" description="Cyclin-like" evidence="9">
    <location>
        <begin position="199"/>
        <end position="283"/>
    </location>
</feature>
<dbReference type="Pfam" id="PF00134">
    <property type="entry name" value="Cyclin_N"/>
    <property type="match status" value="1"/>
</dbReference>
<evidence type="ECO:0000259" key="9">
    <source>
        <dbReference type="SMART" id="SM00385"/>
    </source>
</evidence>
<keyword evidence="5" id="KW-0131">Cell cycle</keyword>
<dbReference type="InterPro" id="IPR006671">
    <property type="entry name" value="Cyclin_N"/>
</dbReference>
<dbReference type="Pfam" id="PF02984">
    <property type="entry name" value="Cyclin_C"/>
    <property type="match status" value="1"/>
</dbReference>
<dbReference type="SUPFAM" id="SSF47954">
    <property type="entry name" value="Cyclin-like"/>
    <property type="match status" value="2"/>
</dbReference>
<dbReference type="SMART" id="SM01332">
    <property type="entry name" value="Cyclin_C"/>
    <property type="match status" value="1"/>
</dbReference>
<name>A0A978UT60_ZIZJJ</name>
<comment type="subunit">
    <text evidence="2">Interacts with the CDC2 protein kinase to form a serine/threonine kinase holoenzyme complex also known as maturation promoting factor (MPF). The cyclin subunit imparts substrate specificity to the complex.</text>
</comment>
<dbReference type="InterPro" id="IPR036915">
    <property type="entry name" value="Cyclin-like_sf"/>
</dbReference>
<feature type="domain" description="Cyclin C-terminal" evidence="10">
    <location>
        <begin position="292"/>
        <end position="422"/>
    </location>
</feature>
<evidence type="ECO:0000259" key="10">
    <source>
        <dbReference type="SMART" id="SM01332"/>
    </source>
</evidence>
<evidence type="ECO:0000256" key="2">
    <source>
        <dbReference type="ARBA" id="ARBA00011177"/>
    </source>
</evidence>
<dbReference type="PIRSF" id="PIRSF001771">
    <property type="entry name" value="Cyclin_A_B_D_E"/>
    <property type="match status" value="1"/>
</dbReference>
<dbReference type="InterPro" id="IPR013763">
    <property type="entry name" value="Cyclin-like_dom"/>
</dbReference>
<evidence type="ECO:0000313" key="12">
    <source>
        <dbReference type="Proteomes" id="UP000813462"/>
    </source>
</evidence>
<protein>
    <recommendedName>
        <fullName evidence="6">B-like cyclin</fullName>
    </recommendedName>
</protein>
<evidence type="ECO:0000256" key="1">
    <source>
        <dbReference type="ARBA" id="ARBA00006955"/>
    </source>
</evidence>
<feature type="domain" description="Cyclin-like" evidence="9">
    <location>
        <begin position="305"/>
        <end position="391"/>
    </location>
</feature>
<feature type="compositionally biased region" description="Basic and acidic residues" evidence="8">
    <location>
        <begin position="117"/>
        <end position="129"/>
    </location>
</feature>
<feature type="region of interest" description="Disordered" evidence="8">
    <location>
        <begin position="67"/>
        <end position="86"/>
    </location>
</feature>
<evidence type="ECO:0000256" key="4">
    <source>
        <dbReference type="ARBA" id="ARBA00023127"/>
    </source>
</evidence>
<feature type="region of interest" description="Disordered" evidence="8">
    <location>
        <begin position="1"/>
        <end position="21"/>
    </location>
</feature>
<dbReference type="AlphaFoldDB" id="A0A978UT60"/>
<feature type="compositionally biased region" description="Basic and acidic residues" evidence="8">
    <location>
        <begin position="11"/>
        <end position="21"/>
    </location>
</feature>
<comment type="caution">
    <text evidence="11">The sequence shown here is derived from an EMBL/GenBank/DDBJ whole genome shotgun (WGS) entry which is preliminary data.</text>
</comment>
<gene>
    <name evidence="11" type="ORF">FEM48_Zijuj09G0130500</name>
</gene>
<reference evidence="11" key="1">
    <citation type="journal article" date="2021" name="Front. Plant Sci.">
        <title>Chromosome-Scale Genome Assembly for Chinese Sour Jujube and Insights Into Its Genome Evolution and Domestication Signature.</title>
        <authorList>
            <person name="Shen L.-Y."/>
            <person name="Luo H."/>
            <person name="Wang X.-L."/>
            <person name="Wang X.-M."/>
            <person name="Qiu X.-J."/>
            <person name="Liu H."/>
            <person name="Zhou S.-S."/>
            <person name="Jia K.-H."/>
            <person name="Nie S."/>
            <person name="Bao Y.-T."/>
            <person name="Zhang R.-G."/>
            <person name="Yun Q.-Z."/>
            <person name="Chai Y.-H."/>
            <person name="Lu J.-Y."/>
            <person name="Li Y."/>
            <person name="Zhao S.-W."/>
            <person name="Mao J.-F."/>
            <person name="Jia S.-G."/>
            <person name="Mao Y.-M."/>
        </authorList>
    </citation>
    <scope>NUCLEOTIDE SEQUENCE</scope>
    <source>
        <strain evidence="11">AT0</strain>
        <tissue evidence="11">Leaf</tissue>
    </source>
</reference>
<accession>A0A978UT60</accession>
<dbReference type="FunFam" id="1.10.472.10:FF:000013">
    <property type="entry name" value="Cyclin A1"/>
    <property type="match status" value="1"/>
</dbReference>
<dbReference type="InterPro" id="IPR039361">
    <property type="entry name" value="Cyclin"/>
</dbReference>
<dbReference type="EMBL" id="JAEACU010000009">
    <property type="protein sequence ID" value="KAH7518060.1"/>
    <property type="molecule type" value="Genomic_DNA"/>
</dbReference>
<proteinExistence type="inferred from homology"/>
<sequence length="435" mass="49723">MPSTKRCRSSQRSDEKAMQESKTKLFLRVTAIEAERGNWDFEMSQRRLRSDKKALLIMGQTEQENCVPTTCSSSKKRASSESAIQPQQLPNLKRRVVLGELTNSLNISLLAQNSDRSLKKPNSDLKNKEEEEEEEGGEFLDKTEKISVSSVDPPKRVYSSSIYQHLHALEMEVNRRPVPNYMEKVQNDVSPNMRAILVDWLVEVSEEYKLVSDTLYLTVSYVDRVLSSFAISRSKLQLVGVSCMLIASKYEEICPPHAEDFCYVTDNTFTKDEVLDMERNILKFLNFEMSTPTSKNFLRQEYSANLILNGAVQENSKSSDMRFEFLGCYLAELSLLDYICVRFLPSVIAASAIFLSRFTLQPEVHPWTLALQCCSSYKPSDLKDCVLAIHDLQLNRKGSSFRSVRDKYKQQKFNCVATLSPPLEIPAVYFEPINK</sequence>
<evidence type="ECO:0000256" key="7">
    <source>
        <dbReference type="RuleBase" id="RU000383"/>
    </source>
</evidence>
<dbReference type="PANTHER" id="PTHR10177">
    <property type="entry name" value="CYCLINS"/>
    <property type="match status" value="1"/>
</dbReference>
<evidence type="ECO:0000256" key="3">
    <source>
        <dbReference type="ARBA" id="ARBA00022618"/>
    </source>
</evidence>
<organism evidence="11 12">
    <name type="scientific">Ziziphus jujuba var. spinosa</name>
    <dbReference type="NCBI Taxonomy" id="714518"/>
    <lineage>
        <taxon>Eukaryota</taxon>
        <taxon>Viridiplantae</taxon>
        <taxon>Streptophyta</taxon>
        <taxon>Embryophyta</taxon>
        <taxon>Tracheophyta</taxon>
        <taxon>Spermatophyta</taxon>
        <taxon>Magnoliopsida</taxon>
        <taxon>eudicotyledons</taxon>
        <taxon>Gunneridae</taxon>
        <taxon>Pentapetalae</taxon>
        <taxon>rosids</taxon>
        <taxon>fabids</taxon>
        <taxon>Rosales</taxon>
        <taxon>Rhamnaceae</taxon>
        <taxon>Paliureae</taxon>
        <taxon>Ziziphus</taxon>
    </lineage>
</organism>
<dbReference type="InterPro" id="IPR048258">
    <property type="entry name" value="Cyclins_cyclin-box"/>
</dbReference>
<dbReference type="GO" id="GO:0051301">
    <property type="term" value="P:cell division"/>
    <property type="evidence" value="ECO:0007669"/>
    <property type="project" value="UniProtKB-KW"/>
</dbReference>
<dbReference type="InterPro" id="IPR046965">
    <property type="entry name" value="Cyclin_A/B-like"/>
</dbReference>
<dbReference type="FunFam" id="1.10.472.10:FF:000167">
    <property type="entry name" value="Mitotic cyclin 6"/>
    <property type="match status" value="1"/>
</dbReference>
<evidence type="ECO:0000313" key="11">
    <source>
        <dbReference type="EMBL" id="KAH7518060.1"/>
    </source>
</evidence>
<dbReference type="Gene3D" id="1.10.472.10">
    <property type="entry name" value="Cyclin-like"/>
    <property type="match status" value="2"/>
</dbReference>
<evidence type="ECO:0000256" key="5">
    <source>
        <dbReference type="ARBA" id="ARBA00023306"/>
    </source>
</evidence>
<dbReference type="GO" id="GO:0044772">
    <property type="term" value="P:mitotic cell cycle phase transition"/>
    <property type="evidence" value="ECO:0007669"/>
    <property type="project" value="InterPro"/>
</dbReference>
<dbReference type="InterPro" id="IPR004367">
    <property type="entry name" value="Cyclin_C-dom"/>
</dbReference>
<dbReference type="GO" id="GO:0016538">
    <property type="term" value="F:cyclin-dependent protein serine/threonine kinase regulator activity"/>
    <property type="evidence" value="ECO:0007669"/>
    <property type="project" value="InterPro"/>
</dbReference>
<evidence type="ECO:0000256" key="8">
    <source>
        <dbReference type="SAM" id="MobiDB-lite"/>
    </source>
</evidence>
<keyword evidence="4 7" id="KW-0195">Cyclin</keyword>
<feature type="region of interest" description="Disordered" evidence="8">
    <location>
        <begin position="117"/>
        <end position="144"/>
    </location>
</feature>
<keyword evidence="3" id="KW-0132">Cell division</keyword>
<evidence type="ECO:0000256" key="6">
    <source>
        <dbReference type="ARBA" id="ARBA00032263"/>
    </source>
</evidence>